<gene>
    <name evidence="1" type="ORF">FA95DRAFT_1609196</name>
</gene>
<name>A0ACB8RJ79_9AGAM</name>
<reference evidence="1" key="1">
    <citation type="submission" date="2021-02" db="EMBL/GenBank/DDBJ databases">
        <authorList>
            <consortium name="DOE Joint Genome Institute"/>
            <person name="Ahrendt S."/>
            <person name="Looney B.P."/>
            <person name="Miyauchi S."/>
            <person name="Morin E."/>
            <person name="Drula E."/>
            <person name="Courty P.E."/>
            <person name="Chicoki N."/>
            <person name="Fauchery L."/>
            <person name="Kohler A."/>
            <person name="Kuo A."/>
            <person name="Labutti K."/>
            <person name="Pangilinan J."/>
            <person name="Lipzen A."/>
            <person name="Riley R."/>
            <person name="Andreopoulos W."/>
            <person name="He G."/>
            <person name="Johnson J."/>
            <person name="Barry K.W."/>
            <person name="Grigoriev I.V."/>
            <person name="Nagy L."/>
            <person name="Hibbett D."/>
            <person name="Henrissat B."/>
            <person name="Matheny P.B."/>
            <person name="Labbe J."/>
            <person name="Martin F."/>
        </authorList>
    </citation>
    <scope>NUCLEOTIDE SEQUENCE</scope>
    <source>
        <strain evidence="1">FP105234-sp</strain>
    </source>
</reference>
<comment type="caution">
    <text evidence="1">The sequence shown here is derived from an EMBL/GenBank/DDBJ whole genome shotgun (WGS) entry which is preliminary data.</text>
</comment>
<dbReference type="EMBL" id="MU276009">
    <property type="protein sequence ID" value="KAI0043650.1"/>
    <property type="molecule type" value="Genomic_DNA"/>
</dbReference>
<proteinExistence type="predicted"/>
<keyword evidence="2" id="KW-1185">Reference proteome</keyword>
<evidence type="ECO:0000313" key="1">
    <source>
        <dbReference type="EMBL" id="KAI0043650.1"/>
    </source>
</evidence>
<protein>
    <submittedName>
        <fullName evidence="1">Uncharacterized protein</fullName>
    </submittedName>
</protein>
<organism evidence="1 2">
    <name type="scientific">Auriscalpium vulgare</name>
    <dbReference type="NCBI Taxonomy" id="40419"/>
    <lineage>
        <taxon>Eukaryota</taxon>
        <taxon>Fungi</taxon>
        <taxon>Dikarya</taxon>
        <taxon>Basidiomycota</taxon>
        <taxon>Agaricomycotina</taxon>
        <taxon>Agaricomycetes</taxon>
        <taxon>Russulales</taxon>
        <taxon>Auriscalpiaceae</taxon>
        <taxon>Auriscalpium</taxon>
    </lineage>
</organism>
<evidence type="ECO:0000313" key="2">
    <source>
        <dbReference type="Proteomes" id="UP000814033"/>
    </source>
</evidence>
<reference evidence="1" key="2">
    <citation type="journal article" date="2022" name="New Phytol.">
        <title>Evolutionary transition to the ectomycorrhizal habit in the genomes of a hyperdiverse lineage of mushroom-forming fungi.</title>
        <authorList>
            <person name="Looney B."/>
            <person name="Miyauchi S."/>
            <person name="Morin E."/>
            <person name="Drula E."/>
            <person name="Courty P.E."/>
            <person name="Kohler A."/>
            <person name="Kuo A."/>
            <person name="LaButti K."/>
            <person name="Pangilinan J."/>
            <person name="Lipzen A."/>
            <person name="Riley R."/>
            <person name="Andreopoulos W."/>
            <person name="He G."/>
            <person name="Johnson J."/>
            <person name="Nolan M."/>
            <person name="Tritt A."/>
            <person name="Barry K.W."/>
            <person name="Grigoriev I.V."/>
            <person name="Nagy L.G."/>
            <person name="Hibbett D."/>
            <person name="Henrissat B."/>
            <person name="Matheny P.B."/>
            <person name="Labbe J."/>
            <person name="Martin F.M."/>
        </authorList>
    </citation>
    <scope>NUCLEOTIDE SEQUENCE</scope>
    <source>
        <strain evidence="1">FP105234-sp</strain>
    </source>
</reference>
<sequence>MSSSISSLLLQPNIPSMQPNEWSSIFSAPLNPAMFAQLEASGVLNVPAGGTPSSLPSAPISSRYSHHPPRVDAHGTREAHLRHAFPSPMSAGPHYHKAIPQPPYATAGSAPYTKGKSHSMSGASFVPQPHRGSVASLPGQGEGRPPSHGSIGAAHSRQGSSGSAISPIIPPQHPLATTYDYSADYSLGNGRSTAGLPPSLWMSPSSPSSSTPGVGPAGAYAMSREASLTGGGSLQPRASDATRLDSPISPGANGGLDGSASMFSDIFTENLFSSRPVTEGTSSFPSPVASGSPDLKSSALSPTDGGGLDPDQLAKEDPLATQVWKMYARTKANLPHAQRMENLTWRMMALALKKKKEDEARLALLAEEEAAGGEVKVKVEPADPATVGSSSMGAEGEGRDGGRGRRIDKGKAKVSVVGFDGENQDGTEEDDEVPMDWRAMSRSRSRVPMDWRPSSRSRSRPPPSAPLFDEGLSHGGRFTFPSLDTPSGPAEDMHGPRRPSDSRLSYPASSISPSSSIPIHSGRHSPSAPHPFSFPTVHEHGDNAHPISFHSNAQHASRYPYQPQPDPSLDMQAFAGHPSSLPSYGLHGLSRTPASSAGSQEQRSFPRHVRKTSFDHTVSKDGILAGVLGRHQVNGKPLPPESLIGTKRRADAPHAESMLRADPPSVHASPIVEPPDMAQRFAHPAQSHPHLHHHHHSSSGSFPSTPFNFSFPGYDGFFDLSAAQSMPHAHDYSSPVLHHPDDARHSTSYHDNAHAPYPPLPSSPSGPNENMSAAAMAASVAMAEGYARLNAANMAGVEDTGLEYQQLMGLMYSSIDGANLHQPFTHVDPTQILPAEHTESGFPSLHPSPSSDGYDGYGLNSSAGSPEPLNTSNASTPPSVEGSSNAQPRKIASTKRVMQDVAARSAAQRKKSGVGDALATAQLRSSTSTPDLASAGSGANKGGNDDEAPTVCTNCQTTNTPLWRRDPDGQPLCNACGLFYKLHGVVRPLSLKTDVIKKRNRASGAPNTGTRKGAVLPKIASSSTRPRSSTTSNTPMALPGSRYSPGSRIGAGATVVQTLAMKRQRRTSTGGAGPGRRQSDAGTDTAHTLPTLASSIFQRTPASSPRSLAPPSAFPSGLQAVPRDRNGQAADFNARRGSRTDMDFEQALLAGGTVMIKEGLDVNALGRDSTPSHSPRHHASPLPSSSRTPAMAQPATPTVVPPTPTPGQNDATSSSSRSQSAGVPTSSNDVFYDSEDPDYQTKRRSMYRSQGTASSPDLATLVRKARLRGSVLPASLSKDKRHDPPPPMPSGSRAALGASDSPRTRQRSSTSSGPPGIGSSPLMTSGAKHKGKLQKVPPSSSSGSDWVVTSPSGFDDDTFKGAKSSMRAKTSAFLGKMLGQGSMRERSKTDASSPSRRPDPLAPPVPPLPTHSRSKLPSPVADIFMASPIRPDTSKPLPQIDAEEKSVNDIAFDDQSLIMVERSPRPRARSRSRSPEKTLRSRPDATVKASGHTKRRSMSVGEIDLKKAMSDASSATPLPQLPQTAKEKRSQDSQGWDSTMHGILSDFKGQLSQLDPISASPLDLHVPETPPRRLTKPRVQSAELPSTRTPRENFRQVASSPLPQTAPIVTLGSAPSAEDDDGSSETSGHVEAPIVPPRSSSLQTPVRGRSGSNSLAPRQYPSAGLAGRPLGPRSPSYATQALHGHTSSRDSTRLWAQPRGTAFSSEPSLIPEDGRSVSTTLSAVSQQDLTSSGHGLRRFPSENLTIDDPAEIEAKGKDLATRCWDEDETFLAKEKIAEYLGGVGRVNKVALRFYMDRFDYTGLRLDLAFRRLCAKLYLKAETQQVDRILEEFARRYWDCNPGSLFGSPSVVHAVSYSLLLLNTDLHVAELSTRMSKAQFVRNTLSTIQIQLEQSRSAQGSTSDLGFDEASSLRGAGSEGSDAGTQTVRSRAKRSDSITSWNSITRDVVIANLGSSLGGSSTPQVTNGGSTGSAGHPLTNDSTASVSNTSGAESKTPSTLVSSVVYDRNWESDMESLLKDMYNAVKNQQVLQPLGSVARASTSSLSPGPVLRNRSLRVQPDRLTTLKRGSIRGIQSILSAQASPYSSNSSVDGRASPAPSFATSAHEGIHGSTLSFLTPALGFASNLSHTIIREAQEDDDRSHESDDTASTSISITDEELALLGPPWAKEGMLCRKQYNESAGKRAKSKAWLDVFVVIQKGELNMFTFGDNGGGGQRVVGGGNWLENANHVGAVQLAHSLAHALPPPGYNRQRPHCMVLTLANGAVYFFQAGTEELVNEWVSTCNYWAARQSKEPLTGGVSNMEYGWNRVTDPHLHGRSISDDESTQTMDYQDNASMRSGRSNRSRFSRKDGAATMRGGNSPWADRTHINEWKPAQAPTVASMHDEETQLEALRKHVASLTIDLESHNELRAPMMALYPSRSANAGKALSNWEKKSQHLLTEIVKYESYIDSLQAAMALRFKRRGEKALERALHGDETREEAVGGPKGKWKGRPDEETIHEGDEQGSPTREVHERHRREVAEGP</sequence>
<dbReference type="Proteomes" id="UP000814033">
    <property type="component" value="Unassembled WGS sequence"/>
</dbReference>
<accession>A0ACB8RJ79</accession>